<gene>
    <name evidence="2" type="ORF">SFRICE_038715</name>
</gene>
<protein>
    <submittedName>
        <fullName evidence="2">SFRICE_038715</fullName>
    </submittedName>
</protein>
<dbReference type="EMBL" id="ODYU01013218">
    <property type="protein sequence ID" value="SOQ59912.1"/>
    <property type="molecule type" value="Genomic_DNA"/>
</dbReference>
<feature type="region of interest" description="Disordered" evidence="1">
    <location>
        <begin position="35"/>
        <end position="58"/>
    </location>
</feature>
<name>A0A2H1X3U5_SPOFR</name>
<accession>A0A2H1X3U5</accession>
<evidence type="ECO:0000256" key="1">
    <source>
        <dbReference type="SAM" id="MobiDB-lite"/>
    </source>
</evidence>
<sequence length="98" mass="11194">MLMVYGISVGYHYAQKELTDFAYYARAEPWEQYSLRSGQNQNEEGAGPMSLPVEDSGQSIDSRPVLAAYQTEKPEQQAYRRPPETPIVLLATERFKTF</sequence>
<proteinExistence type="predicted"/>
<reference evidence="2" key="1">
    <citation type="submission" date="2016-07" db="EMBL/GenBank/DDBJ databases">
        <authorList>
            <person name="Bretaudeau A."/>
        </authorList>
    </citation>
    <scope>NUCLEOTIDE SEQUENCE</scope>
    <source>
        <strain evidence="2">Rice</strain>
        <tissue evidence="2">Whole body</tissue>
    </source>
</reference>
<organism evidence="2">
    <name type="scientific">Spodoptera frugiperda</name>
    <name type="common">Fall armyworm</name>
    <dbReference type="NCBI Taxonomy" id="7108"/>
    <lineage>
        <taxon>Eukaryota</taxon>
        <taxon>Metazoa</taxon>
        <taxon>Ecdysozoa</taxon>
        <taxon>Arthropoda</taxon>
        <taxon>Hexapoda</taxon>
        <taxon>Insecta</taxon>
        <taxon>Pterygota</taxon>
        <taxon>Neoptera</taxon>
        <taxon>Endopterygota</taxon>
        <taxon>Lepidoptera</taxon>
        <taxon>Glossata</taxon>
        <taxon>Ditrysia</taxon>
        <taxon>Noctuoidea</taxon>
        <taxon>Noctuidae</taxon>
        <taxon>Amphipyrinae</taxon>
        <taxon>Spodoptera</taxon>
    </lineage>
</organism>
<dbReference type="AlphaFoldDB" id="A0A2H1X3U5"/>
<evidence type="ECO:0000313" key="2">
    <source>
        <dbReference type="EMBL" id="SOQ59912.1"/>
    </source>
</evidence>